<evidence type="ECO:0000313" key="11">
    <source>
        <dbReference type="Proteomes" id="UP000017836"/>
    </source>
</evidence>
<evidence type="ECO:0000256" key="6">
    <source>
        <dbReference type="ARBA" id="ARBA00038445"/>
    </source>
</evidence>
<dbReference type="GO" id="GO:0004252">
    <property type="term" value="F:serine-type endopeptidase activity"/>
    <property type="evidence" value="ECO:0007669"/>
    <property type="project" value="InterPro"/>
</dbReference>
<comment type="similarity">
    <text evidence="6">Belongs to the peptidase S26 family. IMP1 subfamily.</text>
</comment>
<dbReference type="AlphaFoldDB" id="W1PC75"/>
<feature type="active site" evidence="7">
    <location>
        <position position="57"/>
    </location>
</feature>
<evidence type="ECO:0000256" key="7">
    <source>
        <dbReference type="PIRSR" id="PIRSR600223-1"/>
    </source>
</evidence>
<keyword evidence="8" id="KW-0732">Signal</keyword>
<protein>
    <recommendedName>
        <fullName evidence="9">Peptidase S26 domain-containing protein</fullName>
    </recommendedName>
</protein>
<evidence type="ECO:0000256" key="1">
    <source>
        <dbReference type="ARBA" id="ARBA00004273"/>
    </source>
</evidence>
<dbReference type="Pfam" id="PF10502">
    <property type="entry name" value="Peptidase_S26"/>
    <property type="match status" value="2"/>
</dbReference>
<dbReference type="HOGENOM" id="CLU_028723_4_3_1"/>
<sequence length="169" mass="18766">MAAWGRLAFFETLLFQQVGLVFQQVSWNFGPCGALLIWSRDGGFGTHLDERETSGPSMAPTLNNDGDVLIVERLSSRHGRIYPGDIVIACSPQNPNIKICKRVIGLEGDHISFHPNVGSRKVITVTVPKGHVWLQGDNIMHSQDSRHYGPVPFALLKGKVWMRFCIVVS</sequence>
<dbReference type="GO" id="GO:0006627">
    <property type="term" value="P:protein processing involved in protein targeting to mitochondrion"/>
    <property type="evidence" value="ECO:0000318"/>
    <property type="project" value="GO_Central"/>
</dbReference>
<evidence type="ECO:0000256" key="4">
    <source>
        <dbReference type="ARBA" id="ARBA00023128"/>
    </source>
</evidence>
<feature type="domain" description="Peptidase S26" evidence="9">
    <location>
        <begin position="125"/>
        <end position="164"/>
    </location>
</feature>
<evidence type="ECO:0000256" key="8">
    <source>
        <dbReference type="SAM" id="SignalP"/>
    </source>
</evidence>
<feature type="signal peptide" evidence="8">
    <location>
        <begin position="1"/>
        <end position="23"/>
    </location>
</feature>
<name>W1PC75_AMBTC</name>
<dbReference type="eggNOG" id="KOG0171">
    <property type="taxonomic scope" value="Eukaryota"/>
</dbReference>
<feature type="active site" evidence="7">
    <location>
        <position position="101"/>
    </location>
</feature>
<dbReference type="PRINTS" id="PR00727">
    <property type="entry name" value="LEADERPTASE"/>
</dbReference>
<dbReference type="GO" id="GO:0006465">
    <property type="term" value="P:signal peptide processing"/>
    <property type="evidence" value="ECO:0007669"/>
    <property type="project" value="InterPro"/>
</dbReference>
<dbReference type="InterPro" id="IPR000223">
    <property type="entry name" value="Pept_S26A_signal_pept_1"/>
</dbReference>
<evidence type="ECO:0000256" key="2">
    <source>
        <dbReference type="ARBA" id="ARBA00022792"/>
    </source>
</evidence>
<dbReference type="EMBL" id="KI394011">
    <property type="protein sequence ID" value="ERN05553.1"/>
    <property type="molecule type" value="Genomic_DNA"/>
</dbReference>
<dbReference type="GO" id="GO:0042720">
    <property type="term" value="C:mitochondrial inner membrane peptidase complex"/>
    <property type="evidence" value="ECO:0000318"/>
    <property type="project" value="GO_Central"/>
</dbReference>
<feature type="domain" description="Peptidase S26" evidence="9">
    <location>
        <begin position="51"/>
        <end position="114"/>
    </location>
</feature>
<dbReference type="InterPro" id="IPR052064">
    <property type="entry name" value="Mito_IMP1_subunit"/>
</dbReference>
<reference evidence="11" key="1">
    <citation type="journal article" date="2013" name="Science">
        <title>The Amborella genome and the evolution of flowering plants.</title>
        <authorList>
            <consortium name="Amborella Genome Project"/>
        </authorList>
    </citation>
    <scope>NUCLEOTIDE SEQUENCE [LARGE SCALE GENOMIC DNA]</scope>
</reference>
<comment type="subcellular location">
    <subcellularLocation>
        <location evidence="1">Mitochondrion inner membrane</location>
    </subcellularLocation>
</comment>
<dbReference type="Proteomes" id="UP000017836">
    <property type="component" value="Unassembled WGS sequence"/>
</dbReference>
<dbReference type="CDD" id="cd06530">
    <property type="entry name" value="S26_SPase_I"/>
    <property type="match status" value="1"/>
</dbReference>
<gene>
    <name evidence="10" type="ORF">AMTR_s00007p00265900</name>
</gene>
<evidence type="ECO:0000313" key="10">
    <source>
        <dbReference type="EMBL" id="ERN05553.1"/>
    </source>
</evidence>
<evidence type="ECO:0000259" key="9">
    <source>
        <dbReference type="Pfam" id="PF10502"/>
    </source>
</evidence>
<keyword evidence="5" id="KW-0472">Membrane</keyword>
<dbReference type="PANTHER" id="PTHR12383:SF16">
    <property type="entry name" value="MITOCHONDRIAL INNER MEMBRANE PROTEASE SUBUNIT 1"/>
    <property type="match status" value="1"/>
</dbReference>
<dbReference type="SUPFAM" id="SSF51306">
    <property type="entry name" value="LexA/Signal peptidase"/>
    <property type="match status" value="1"/>
</dbReference>
<dbReference type="InterPro" id="IPR036286">
    <property type="entry name" value="LexA/Signal_pep-like_sf"/>
</dbReference>
<evidence type="ECO:0000256" key="3">
    <source>
        <dbReference type="ARBA" id="ARBA00022801"/>
    </source>
</evidence>
<evidence type="ECO:0000256" key="5">
    <source>
        <dbReference type="ARBA" id="ARBA00023136"/>
    </source>
</evidence>
<dbReference type="PANTHER" id="PTHR12383">
    <property type="entry name" value="PROTEASE FAMILY S26 MITOCHONDRIAL INNER MEMBRANE PROTEASE-RELATED"/>
    <property type="match status" value="1"/>
</dbReference>
<keyword evidence="11" id="KW-1185">Reference proteome</keyword>
<dbReference type="STRING" id="13333.W1PC75"/>
<keyword evidence="2" id="KW-0999">Mitochondrion inner membrane</keyword>
<accession>W1PC75</accession>
<organism evidence="10 11">
    <name type="scientific">Amborella trichopoda</name>
    <dbReference type="NCBI Taxonomy" id="13333"/>
    <lineage>
        <taxon>Eukaryota</taxon>
        <taxon>Viridiplantae</taxon>
        <taxon>Streptophyta</taxon>
        <taxon>Embryophyta</taxon>
        <taxon>Tracheophyta</taxon>
        <taxon>Spermatophyta</taxon>
        <taxon>Magnoliopsida</taxon>
        <taxon>Amborellales</taxon>
        <taxon>Amborellaceae</taxon>
        <taxon>Amborella</taxon>
    </lineage>
</organism>
<dbReference type="Gramene" id="ERN05553">
    <property type="protein sequence ID" value="ERN05553"/>
    <property type="gene ID" value="AMTR_s00007p00265900"/>
</dbReference>
<feature type="chain" id="PRO_5004807289" description="Peptidase S26 domain-containing protein" evidence="8">
    <location>
        <begin position="24"/>
        <end position="169"/>
    </location>
</feature>
<proteinExistence type="inferred from homology"/>
<dbReference type="InterPro" id="IPR019533">
    <property type="entry name" value="Peptidase_S26"/>
</dbReference>
<keyword evidence="4" id="KW-0496">Mitochondrion</keyword>
<dbReference type="Gene3D" id="2.10.109.10">
    <property type="entry name" value="Umud Fragment, subunit A"/>
    <property type="match status" value="1"/>
</dbReference>
<keyword evidence="3" id="KW-0378">Hydrolase</keyword>